<dbReference type="GO" id="GO:0045454">
    <property type="term" value="P:cell redox homeostasis"/>
    <property type="evidence" value="ECO:0007669"/>
    <property type="project" value="TreeGrafter"/>
</dbReference>
<dbReference type="Proteomes" id="UP000789647">
    <property type="component" value="Chromosome"/>
</dbReference>
<organism evidence="20 22">
    <name type="scientific">Citrobacter freundii</name>
    <dbReference type="NCBI Taxonomy" id="546"/>
    <lineage>
        <taxon>Bacteria</taxon>
        <taxon>Pseudomonadati</taxon>
        <taxon>Pseudomonadota</taxon>
        <taxon>Gammaproteobacteria</taxon>
        <taxon>Enterobacterales</taxon>
        <taxon>Enterobacteriaceae</taxon>
        <taxon>Citrobacter</taxon>
        <taxon>Citrobacter freundii complex</taxon>
    </lineage>
</organism>
<dbReference type="InterPro" id="IPR013766">
    <property type="entry name" value="Thioredoxin_domain"/>
</dbReference>
<dbReference type="InterPro" id="IPR028250">
    <property type="entry name" value="DsbDN"/>
</dbReference>
<evidence type="ECO:0000256" key="3">
    <source>
        <dbReference type="ARBA" id="ARBA00022448"/>
    </source>
</evidence>
<dbReference type="SUPFAM" id="SSF52833">
    <property type="entry name" value="Thioredoxin-like"/>
    <property type="match status" value="1"/>
</dbReference>
<feature type="disulfide bond" description="Redox-active" evidence="18">
    <location>
        <begin position="187"/>
        <end position="309"/>
    </location>
</feature>
<sequence precursor="true">MAQRILTLILLLCSTSSFAGLFDAPGRSQFVPADRAFVFDFQQNQHDLNLTWQVKDGYYLYRKQISITPSQADIAEIKLPPGVWHEDEFYGKSEIYRKQLTIPITVNQAKSGATLTITYQGCADAGFCYPPETKTVPLSEVSAGAAASPAPAPATTDPQEKPQPTAQLPFSALWALLIGIGIAFTPCVLPMYPLISGIVLGGKQRLSTGRALLLTFIYVQGMALTYTALGLVVAAAGLQFQAALQHPYVLIGLAVIFTLLALSMFGLFTLQLPSSLQTRLTLMSNRQQGGAPGSVFAMGAIAGLICSPCTTAPLSAILLYIAQSGNMWLGGGTLYLYALGMGLPLMLITVFGNRLLPKSGPWMEHVKTAFGFVILALPVFLLERIVGDEWSVRLWSLLGVAFFGWAFITSLQAKHAWMRIVQIVLLAAALVCVRPLQDWAFGAPHTQPQAHLNFTPVASVDALNQALEQAKGRPVMLDLYADWCVACKEFEKYTFSNPQVQQALGNTVLLQADVTANNAQDVALLKHLQVLGLPTILFFDAEGKEHPEARITGFMDAATFSAHLRDRQP</sequence>
<feature type="transmembrane region" description="Helical" evidence="18">
    <location>
        <begin position="293"/>
        <end position="322"/>
    </location>
</feature>
<evidence type="ECO:0000256" key="9">
    <source>
        <dbReference type="ARBA" id="ARBA00022982"/>
    </source>
</evidence>
<evidence type="ECO:0000259" key="19">
    <source>
        <dbReference type="PROSITE" id="PS51352"/>
    </source>
</evidence>
<comment type="catalytic activity">
    <reaction evidence="16 18">
        <text>[protein]-dithiol + NAD(+) = [protein]-disulfide + NADH + H(+)</text>
        <dbReference type="Rhea" id="RHEA:18749"/>
        <dbReference type="Rhea" id="RHEA-COMP:10593"/>
        <dbReference type="Rhea" id="RHEA-COMP:10594"/>
        <dbReference type="ChEBI" id="CHEBI:15378"/>
        <dbReference type="ChEBI" id="CHEBI:29950"/>
        <dbReference type="ChEBI" id="CHEBI:50058"/>
        <dbReference type="ChEBI" id="CHEBI:57540"/>
        <dbReference type="ChEBI" id="CHEBI:57945"/>
        <dbReference type="EC" id="1.8.1.8"/>
    </reaction>
</comment>
<feature type="transmembrane region" description="Helical" evidence="18">
    <location>
        <begin position="392"/>
        <end position="409"/>
    </location>
</feature>
<dbReference type="GO" id="GO:0009055">
    <property type="term" value="F:electron transfer activity"/>
    <property type="evidence" value="ECO:0007669"/>
    <property type="project" value="UniProtKB-UniRule"/>
</dbReference>
<evidence type="ECO:0000256" key="10">
    <source>
        <dbReference type="ARBA" id="ARBA00022989"/>
    </source>
</evidence>
<dbReference type="GO" id="GO:0017004">
    <property type="term" value="P:cytochrome complex assembly"/>
    <property type="evidence" value="ECO:0007669"/>
    <property type="project" value="UniProtKB-UniRule"/>
</dbReference>
<dbReference type="RefSeq" id="WP_071687231.1">
    <property type="nucleotide sequence ID" value="NZ_CAYEWG010000010.1"/>
</dbReference>
<evidence type="ECO:0000256" key="13">
    <source>
        <dbReference type="ARBA" id="ARBA00023136"/>
    </source>
</evidence>
<dbReference type="InterPro" id="IPR003834">
    <property type="entry name" value="Cyt_c_assmbl_TM_dom"/>
</dbReference>
<name>A0AAD1TZH3_CITFR</name>
<dbReference type="SUPFAM" id="SSF74863">
    <property type="entry name" value="Thiol:disulfide interchange protein DsbD, N-terminal domain (DsbD-alpha)"/>
    <property type="match status" value="1"/>
</dbReference>
<evidence type="ECO:0000256" key="17">
    <source>
        <dbReference type="ARBA" id="ARBA00047804"/>
    </source>
</evidence>
<dbReference type="PROSITE" id="PS51352">
    <property type="entry name" value="THIOREDOXIN_2"/>
    <property type="match status" value="1"/>
</dbReference>
<dbReference type="GO" id="GO:0005886">
    <property type="term" value="C:plasma membrane"/>
    <property type="evidence" value="ECO:0007669"/>
    <property type="project" value="UniProtKB-SubCell"/>
</dbReference>
<dbReference type="InterPro" id="IPR017937">
    <property type="entry name" value="Thioredoxin_CS"/>
</dbReference>
<evidence type="ECO:0000256" key="2">
    <source>
        <dbReference type="ARBA" id="ARBA00007241"/>
    </source>
</evidence>
<keyword evidence="5 18" id="KW-0997">Cell inner membrane</keyword>
<keyword evidence="14 18" id="KW-1015">Disulfide bond</keyword>
<dbReference type="Pfam" id="PF02683">
    <property type="entry name" value="DsbD_TM"/>
    <property type="match status" value="1"/>
</dbReference>
<evidence type="ECO:0000256" key="11">
    <source>
        <dbReference type="ARBA" id="ARBA00023002"/>
    </source>
</evidence>
<feature type="transmembrane region" description="Helical" evidence="18">
    <location>
        <begin position="248"/>
        <end position="272"/>
    </location>
</feature>
<keyword evidence="10 18" id="KW-1133">Transmembrane helix</keyword>
<evidence type="ECO:0000256" key="8">
    <source>
        <dbReference type="ARBA" id="ARBA00022748"/>
    </source>
</evidence>
<dbReference type="NCBIfam" id="NF001419">
    <property type="entry name" value="PRK00293.1"/>
    <property type="match status" value="1"/>
</dbReference>
<gene>
    <name evidence="18" type="primary">dsbD</name>
    <name evidence="20" type="ORF">AI2935V1_4487</name>
    <name evidence="21" type="ORF">SGX49_003746</name>
</gene>
<dbReference type="Pfam" id="PF11412">
    <property type="entry name" value="DsbD_N"/>
    <property type="match status" value="1"/>
</dbReference>
<dbReference type="PANTHER" id="PTHR32234:SF0">
    <property type="entry name" value="THIOL:DISULFIDE INTERCHANGE PROTEIN DSBD"/>
    <property type="match status" value="1"/>
</dbReference>
<keyword evidence="13 18" id="KW-0472">Membrane</keyword>
<dbReference type="EMBL" id="ABOSXX010000022">
    <property type="protein sequence ID" value="ELV3681276.1"/>
    <property type="molecule type" value="Genomic_DNA"/>
</dbReference>
<dbReference type="InterPro" id="IPR036929">
    <property type="entry name" value="DsbDN_sf"/>
</dbReference>
<evidence type="ECO:0000313" key="22">
    <source>
        <dbReference type="Proteomes" id="UP000789647"/>
    </source>
</evidence>
<dbReference type="InterPro" id="IPR022910">
    <property type="entry name" value="Thiol_diS_interchange_DbsD"/>
</dbReference>
<reference evidence="21" key="2">
    <citation type="submission" date="2023-05" db="EMBL/GenBank/DDBJ databases">
        <authorList>
            <consortium name="Clinical and Environmental Microbiology Branch: Whole genome sequencing antimicrobial resistance pathogens in the healthcare setting"/>
        </authorList>
    </citation>
    <scope>NUCLEOTIDE SEQUENCE</scope>
    <source>
        <strain evidence="21">2023GN-00287</strain>
    </source>
</reference>
<keyword evidence="6 18" id="KW-0812">Transmembrane</keyword>
<evidence type="ECO:0000256" key="18">
    <source>
        <dbReference type="HAMAP-Rule" id="MF_00399"/>
    </source>
</evidence>
<evidence type="ECO:0000256" key="15">
    <source>
        <dbReference type="ARBA" id="ARBA00023284"/>
    </source>
</evidence>
<dbReference type="AlphaFoldDB" id="A0AAD1TZH3"/>
<dbReference type="Proteomes" id="UP001279522">
    <property type="component" value="Unassembled WGS sequence"/>
</dbReference>
<dbReference type="PANTHER" id="PTHR32234">
    <property type="entry name" value="THIOL:DISULFIDE INTERCHANGE PROTEIN DSBD"/>
    <property type="match status" value="1"/>
</dbReference>
<dbReference type="FunFam" id="3.40.30.10:FF:000116">
    <property type="entry name" value="Thiol:disulfide interchange protein DsbD"/>
    <property type="match status" value="1"/>
</dbReference>
<evidence type="ECO:0000313" key="21">
    <source>
        <dbReference type="EMBL" id="ELV3681276.1"/>
    </source>
</evidence>
<feature type="signal peptide" evidence="18">
    <location>
        <begin position="1"/>
        <end position="19"/>
    </location>
</feature>
<proteinExistence type="inferred from homology"/>
<evidence type="ECO:0000256" key="6">
    <source>
        <dbReference type="ARBA" id="ARBA00022692"/>
    </source>
</evidence>
<evidence type="ECO:0000256" key="16">
    <source>
        <dbReference type="ARBA" id="ARBA00047388"/>
    </source>
</evidence>
<dbReference type="Gene3D" id="3.40.30.10">
    <property type="entry name" value="Glutaredoxin"/>
    <property type="match status" value="1"/>
</dbReference>
<dbReference type="PROSITE" id="PS00194">
    <property type="entry name" value="THIOREDOXIN_1"/>
    <property type="match status" value="1"/>
</dbReference>
<evidence type="ECO:0000256" key="7">
    <source>
        <dbReference type="ARBA" id="ARBA00022729"/>
    </source>
</evidence>
<comment type="subcellular location">
    <subcellularLocation>
        <location evidence="1 18">Cell inner membrane</location>
        <topology evidence="1 18">Multi-pass membrane protein</topology>
    </subcellularLocation>
</comment>
<feature type="chain" id="PRO_5042300215" description="Thiol:disulfide interchange protein DsbD" evidence="18">
    <location>
        <begin position="20"/>
        <end position="569"/>
    </location>
</feature>
<dbReference type="HAMAP" id="MF_00399">
    <property type="entry name" value="DbsD"/>
    <property type="match status" value="1"/>
</dbReference>
<comment type="similarity">
    <text evidence="2 18">Belongs to the thioredoxin family. DsbD subfamily.</text>
</comment>
<dbReference type="Gene3D" id="2.60.40.1250">
    <property type="entry name" value="Thiol:disulfide interchange protein DsbD, N-terminal domain"/>
    <property type="match status" value="1"/>
</dbReference>
<evidence type="ECO:0000313" key="20">
    <source>
        <dbReference type="EMBL" id="CAH6616889.1"/>
    </source>
</evidence>
<feature type="disulfide bond" description="Redox-active" evidence="18">
    <location>
        <begin position="484"/>
        <end position="487"/>
    </location>
</feature>
<keyword evidence="8 18" id="KW-0201">Cytochrome c-type biogenesis</keyword>
<feature type="domain" description="Thioredoxin" evidence="19">
    <location>
        <begin position="430"/>
        <end position="569"/>
    </location>
</feature>
<dbReference type="FunFam" id="2.60.40.1250:FF:000001">
    <property type="entry name" value="Thiol:disulfide interchange protein DsbD"/>
    <property type="match status" value="1"/>
</dbReference>
<dbReference type="InterPro" id="IPR036249">
    <property type="entry name" value="Thioredoxin-like_sf"/>
</dbReference>
<comment type="function">
    <text evidence="18">Required to facilitate the formation of correct disulfide bonds in some periplasmic proteins and for the assembly of the periplasmic c-type cytochromes. Acts by transferring electrons from cytoplasmic thioredoxin to the periplasm. This transfer involves a cascade of disulfide bond formation and reduction steps.</text>
</comment>
<comment type="catalytic activity">
    <reaction evidence="17 18">
        <text>[protein]-dithiol + NADP(+) = [protein]-disulfide + NADPH + H(+)</text>
        <dbReference type="Rhea" id="RHEA:18753"/>
        <dbReference type="Rhea" id="RHEA-COMP:10593"/>
        <dbReference type="Rhea" id="RHEA-COMP:10594"/>
        <dbReference type="ChEBI" id="CHEBI:15378"/>
        <dbReference type="ChEBI" id="CHEBI:29950"/>
        <dbReference type="ChEBI" id="CHEBI:50058"/>
        <dbReference type="ChEBI" id="CHEBI:57783"/>
        <dbReference type="ChEBI" id="CHEBI:58349"/>
        <dbReference type="EC" id="1.8.1.8"/>
    </reaction>
</comment>
<dbReference type="InterPro" id="IPR035671">
    <property type="entry name" value="DsbD_gamma"/>
</dbReference>
<keyword evidence="11 18" id="KW-0560">Oxidoreductase</keyword>
<keyword evidence="3 18" id="KW-0813">Transport</keyword>
<feature type="disulfide bond" description="Redox-active" evidence="18">
    <location>
        <begin position="122"/>
        <end position="128"/>
    </location>
</feature>
<accession>A0AAD1TZH3</accession>
<keyword evidence="7 18" id="KW-0732">Signal</keyword>
<keyword evidence="12 18" id="KW-0520">NAD</keyword>
<evidence type="ECO:0000256" key="1">
    <source>
        <dbReference type="ARBA" id="ARBA00004429"/>
    </source>
</evidence>
<evidence type="ECO:0000256" key="4">
    <source>
        <dbReference type="ARBA" id="ARBA00022475"/>
    </source>
</evidence>
<evidence type="ECO:0000256" key="12">
    <source>
        <dbReference type="ARBA" id="ARBA00023027"/>
    </source>
</evidence>
<feature type="transmembrane region" description="Helical" evidence="18">
    <location>
        <begin position="334"/>
        <end position="356"/>
    </location>
</feature>
<dbReference type="EC" id="1.8.1.8" evidence="18"/>
<feature type="transmembrane region" description="Helical" evidence="18">
    <location>
        <begin position="172"/>
        <end position="200"/>
    </location>
</feature>
<keyword evidence="9 18" id="KW-0249">Electron transport</keyword>
<feature type="transmembrane region" description="Helical" evidence="18">
    <location>
        <begin position="212"/>
        <end position="236"/>
    </location>
</feature>
<protein>
    <recommendedName>
        <fullName evidence="18">Thiol:disulfide interchange protein DsbD</fullName>
        <ecNumber evidence="18">1.8.1.8</ecNumber>
    </recommendedName>
    <alternativeName>
        <fullName evidence="18">Protein-disulfide reductase</fullName>
        <shortName evidence="18">Disulfide reductase</shortName>
    </alternativeName>
</protein>
<dbReference type="GO" id="GO:0047134">
    <property type="term" value="F:protein-disulfide reductase [NAD(P)H] activity"/>
    <property type="evidence" value="ECO:0007669"/>
    <property type="project" value="UniProtKB-UniRule"/>
</dbReference>
<evidence type="ECO:0000256" key="14">
    <source>
        <dbReference type="ARBA" id="ARBA00023157"/>
    </source>
</evidence>
<dbReference type="CDD" id="cd02953">
    <property type="entry name" value="DsbDgamma"/>
    <property type="match status" value="1"/>
</dbReference>
<keyword evidence="15 18" id="KW-0676">Redox-active center</keyword>
<evidence type="ECO:0000256" key="5">
    <source>
        <dbReference type="ARBA" id="ARBA00022519"/>
    </source>
</evidence>
<feature type="transmembrane region" description="Helical" evidence="18">
    <location>
        <begin position="368"/>
        <end position="386"/>
    </location>
</feature>
<dbReference type="EMBL" id="OW995941">
    <property type="protein sequence ID" value="CAH6616889.1"/>
    <property type="molecule type" value="Genomic_DNA"/>
</dbReference>
<keyword evidence="4 18" id="KW-1003">Cell membrane</keyword>
<reference evidence="20" key="1">
    <citation type="submission" date="2022-05" db="EMBL/GenBank/DDBJ databases">
        <authorList>
            <person name="Alioto T."/>
            <person name="Alioto T."/>
            <person name="Gomez Garrido J."/>
        </authorList>
    </citation>
    <scope>NUCLEOTIDE SEQUENCE</scope>
    <source>
        <strain evidence="20">112</strain>
    </source>
</reference>
<dbReference type="Pfam" id="PF13899">
    <property type="entry name" value="Thioredoxin_7"/>
    <property type="match status" value="1"/>
</dbReference>